<evidence type="ECO:0000256" key="6">
    <source>
        <dbReference type="ARBA" id="ARBA00022723"/>
    </source>
</evidence>
<comment type="cofactor">
    <cofactor evidence="1 12">
        <name>heme</name>
        <dbReference type="ChEBI" id="CHEBI:30413"/>
    </cofactor>
</comment>
<dbReference type="GO" id="GO:0004497">
    <property type="term" value="F:monooxygenase activity"/>
    <property type="evidence" value="ECO:0007669"/>
    <property type="project" value="UniProtKB-KW"/>
</dbReference>
<comment type="subcellular location">
    <subcellularLocation>
        <location evidence="2">Membrane</location>
    </subcellularLocation>
</comment>
<evidence type="ECO:0000256" key="7">
    <source>
        <dbReference type="ARBA" id="ARBA00022989"/>
    </source>
</evidence>
<keyword evidence="8" id="KW-0560">Oxidoreductase</keyword>
<feature type="binding site" description="axial binding residue" evidence="12">
    <location>
        <position position="407"/>
    </location>
    <ligand>
        <name>heme</name>
        <dbReference type="ChEBI" id="CHEBI:30413"/>
    </ligand>
    <ligandPart>
        <name>Fe</name>
        <dbReference type="ChEBI" id="CHEBI:18248"/>
    </ligandPart>
</feature>
<sequence length="460" mass="52082">AWRYLLSGPDIIHYKYKKAKGKPFEVLAPDTRYVFVSSPTHIKELDRAPDNMLSLYAASSHMLQPEYTMHGYAWFDRKGTGGFGFVRVIRTLLTRNIPTILPDLTVMIKKQLADLQTEDPIFRGARHSSVYELTLNLVVLSNALVFFGPELARDRSFMNAALAYVEETVMGAEIIRLMPSFVAPVIGRIVSSRIRAQEKVFDVLYRAVEQRRCEKSLAKPGHFSKSYADCIEWILETCPEHNTRSTTSVVHELMAIWFGSVHGLAMTLTFAIHDLCLHPEYIEPLRYEIETQYDAFQNTGNGLPLLDSFIKESARLTPVESLSTRRQAVQPFALSDGTKLEVGDWACTPVRSIMLDPTNYPEPSQFSGFRFADPGLLHGSYPLQPQPSKLTDVDEKWQMWGTGRMTCPGRFYAAAVMKAILAQIILGYKCRLVDPTAPRSFAWRSTTVPRKSTRVAFEPR</sequence>
<gene>
    <name evidence="13" type="ORF">P170DRAFT_365318</name>
</gene>
<dbReference type="SUPFAM" id="SSF48264">
    <property type="entry name" value="Cytochrome P450"/>
    <property type="match status" value="1"/>
</dbReference>
<evidence type="ECO:0000256" key="1">
    <source>
        <dbReference type="ARBA" id="ARBA00001971"/>
    </source>
</evidence>
<evidence type="ECO:0000256" key="4">
    <source>
        <dbReference type="ARBA" id="ARBA00022617"/>
    </source>
</evidence>
<protein>
    <submittedName>
        <fullName evidence="13">Cytochrome P450</fullName>
    </submittedName>
</protein>
<evidence type="ECO:0000256" key="5">
    <source>
        <dbReference type="ARBA" id="ARBA00022692"/>
    </source>
</evidence>
<accession>A0A2I2G000</accession>
<dbReference type="Proteomes" id="UP000234275">
    <property type="component" value="Unassembled WGS sequence"/>
</dbReference>
<evidence type="ECO:0000256" key="8">
    <source>
        <dbReference type="ARBA" id="ARBA00023002"/>
    </source>
</evidence>
<name>A0A2I2G000_9EURO</name>
<evidence type="ECO:0000256" key="11">
    <source>
        <dbReference type="ARBA" id="ARBA00023136"/>
    </source>
</evidence>
<dbReference type="PANTHER" id="PTHR46206:SF5">
    <property type="entry name" value="P450, PUTATIVE (EUROFUNG)-RELATED"/>
    <property type="match status" value="1"/>
</dbReference>
<dbReference type="EMBL" id="MSFO01000007">
    <property type="protein sequence ID" value="PLB46222.1"/>
    <property type="molecule type" value="Genomic_DNA"/>
</dbReference>
<keyword evidence="7" id="KW-1133">Transmembrane helix</keyword>
<dbReference type="VEuPathDB" id="FungiDB:P170DRAFT_365318"/>
<dbReference type="InterPro" id="IPR036396">
    <property type="entry name" value="Cyt_P450_sf"/>
</dbReference>
<dbReference type="CDD" id="cd11041">
    <property type="entry name" value="CYP503A1-like"/>
    <property type="match status" value="1"/>
</dbReference>
<dbReference type="Gene3D" id="1.10.630.10">
    <property type="entry name" value="Cytochrome P450"/>
    <property type="match status" value="1"/>
</dbReference>
<comment type="caution">
    <text evidence="13">The sequence shown here is derived from an EMBL/GenBank/DDBJ whole genome shotgun (WGS) entry which is preliminary data.</text>
</comment>
<keyword evidence="9 12" id="KW-0408">Iron</keyword>
<evidence type="ECO:0000256" key="12">
    <source>
        <dbReference type="PIRSR" id="PIRSR602403-1"/>
    </source>
</evidence>
<proteinExistence type="inferred from homology"/>
<dbReference type="GO" id="GO:0016020">
    <property type="term" value="C:membrane"/>
    <property type="evidence" value="ECO:0007669"/>
    <property type="project" value="UniProtKB-SubCell"/>
</dbReference>
<dbReference type="GeneID" id="36552397"/>
<keyword evidence="4 12" id="KW-0349">Heme</keyword>
<dbReference type="GO" id="GO:0016705">
    <property type="term" value="F:oxidoreductase activity, acting on paired donors, with incorporation or reduction of molecular oxygen"/>
    <property type="evidence" value="ECO:0007669"/>
    <property type="project" value="InterPro"/>
</dbReference>
<reference evidence="13 14" key="1">
    <citation type="submission" date="2016-12" db="EMBL/GenBank/DDBJ databases">
        <title>The genomes of Aspergillus section Nigri reveals drivers in fungal speciation.</title>
        <authorList>
            <consortium name="DOE Joint Genome Institute"/>
            <person name="Vesth T.C."/>
            <person name="Nybo J."/>
            <person name="Theobald S."/>
            <person name="Brandl J."/>
            <person name="Frisvad J.C."/>
            <person name="Nielsen K.F."/>
            <person name="Lyhne E.K."/>
            <person name="Kogle M.E."/>
            <person name="Kuo A."/>
            <person name="Riley R."/>
            <person name="Clum A."/>
            <person name="Nolan M."/>
            <person name="Lipzen A."/>
            <person name="Salamov A."/>
            <person name="Henrissat B."/>
            <person name="Wiebenga A."/>
            <person name="De Vries R.P."/>
            <person name="Grigoriev I.V."/>
            <person name="Mortensen U.H."/>
            <person name="Andersen M.R."/>
            <person name="Baker S.E."/>
        </authorList>
    </citation>
    <scope>NUCLEOTIDE SEQUENCE [LARGE SCALE GENOMIC DNA]</scope>
    <source>
        <strain evidence="13 14">IBT 23096</strain>
    </source>
</reference>
<dbReference type="InterPro" id="IPR001128">
    <property type="entry name" value="Cyt_P450"/>
</dbReference>
<evidence type="ECO:0000313" key="13">
    <source>
        <dbReference type="EMBL" id="PLB46222.1"/>
    </source>
</evidence>
<dbReference type="GO" id="GO:0020037">
    <property type="term" value="F:heme binding"/>
    <property type="evidence" value="ECO:0007669"/>
    <property type="project" value="InterPro"/>
</dbReference>
<keyword evidence="10" id="KW-0503">Monooxygenase</keyword>
<organism evidence="13 14">
    <name type="scientific">Aspergillus steynii IBT 23096</name>
    <dbReference type="NCBI Taxonomy" id="1392250"/>
    <lineage>
        <taxon>Eukaryota</taxon>
        <taxon>Fungi</taxon>
        <taxon>Dikarya</taxon>
        <taxon>Ascomycota</taxon>
        <taxon>Pezizomycotina</taxon>
        <taxon>Eurotiomycetes</taxon>
        <taxon>Eurotiomycetidae</taxon>
        <taxon>Eurotiales</taxon>
        <taxon>Aspergillaceae</taxon>
        <taxon>Aspergillus</taxon>
        <taxon>Aspergillus subgen. Circumdati</taxon>
    </lineage>
</organism>
<comment type="similarity">
    <text evidence="3">Belongs to the cytochrome P450 family.</text>
</comment>
<evidence type="ECO:0000313" key="14">
    <source>
        <dbReference type="Proteomes" id="UP000234275"/>
    </source>
</evidence>
<keyword evidence="14" id="KW-1185">Reference proteome</keyword>
<keyword evidence="11" id="KW-0472">Membrane</keyword>
<dbReference type="OrthoDB" id="1844152at2759"/>
<keyword evidence="5" id="KW-0812">Transmembrane</keyword>
<keyword evidence="6 12" id="KW-0479">Metal-binding</keyword>
<dbReference type="RefSeq" id="XP_024701524.1">
    <property type="nucleotide sequence ID" value="XM_024844697.1"/>
</dbReference>
<dbReference type="GO" id="GO:0005506">
    <property type="term" value="F:iron ion binding"/>
    <property type="evidence" value="ECO:0007669"/>
    <property type="project" value="InterPro"/>
</dbReference>
<evidence type="ECO:0000256" key="2">
    <source>
        <dbReference type="ARBA" id="ARBA00004370"/>
    </source>
</evidence>
<dbReference type="Pfam" id="PF00067">
    <property type="entry name" value="p450"/>
    <property type="match status" value="1"/>
</dbReference>
<evidence type="ECO:0000256" key="9">
    <source>
        <dbReference type="ARBA" id="ARBA00023004"/>
    </source>
</evidence>
<dbReference type="GO" id="GO:0019748">
    <property type="term" value="P:secondary metabolic process"/>
    <property type="evidence" value="ECO:0007669"/>
    <property type="project" value="UniProtKB-ARBA"/>
</dbReference>
<evidence type="ECO:0000256" key="10">
    <source>
        <dbReference type="ARBA" id="ARBA00023033"/>
    </source>
</evidence>
<dbReference type="AlphaFoldDB" id="A0A2I2G000"/>
<dbReference type="STRING" id="1392250.A0A2I2G000"/>
<dbReference type="InterPro" id="IPR002403">
    <property type="entry name" value="Cyt_P450_E_grp-IV"/>
</dbReference>
<feature type="non-terminal residue" evidence="13">
    <location>
        <position position="1"/>
    </location>
</feature>
<dbReference type="PRINTS" id="PR00465">
    <property type="entry name" value="EP450IV"/>
</dbReference>
<evidence type="ECO:0000256" key="3">
    <source>
        <dbReference type="ARBA" id="ARBA00010617"/>
    </source>
</evidence>
<dbReference type="PANTHER" id="PTHR46206">
    <property type="entry name" value="CYTOCHROME P450"/>
    <property type="match status" value="1"/>
</dbReference>